<evidence type="ECO:0000256" key="8">
    <source>
        <dbReference type="SAM" id="Phobius"/>
    </source>
</evidence>
<dbReference type="InterPro" id="IPR017871">
    <property type="entry name" value="ABC_transporter-like_CS"/>
</dbReference>
<dbReference type="InterPro" id="IPR011527">
    <property type="entry name" value="ABC1_TM_dom"/>
</dbReference>
<dbReference type="PROSITE" id="PS50929">
    <property type="entry name" value="ABC_TM1F"/>
    <property type="match status" value="1"/>
</dbReference>
<reference evidence="11 12" key="1">
    <citation type="journal article" date="2014" name="PLoS Genet.">
        <title>Hidden diversity in honey bee gut symbionts detected by single-cell genomics.</title>
        <authorList>
            <person name="Engel P."/>
            <person name="Stepanauskas R."/>
            <person name="Moran N."/>
        </authorList>
    </citation>
    <scope>NUCLEOTIDE SEQUENCE [LARGE SCALE GENOMIC DNA]</scope>
    <source>
        <strain evidence="11 12">SCGC AB-598-J21</strain>
    </source>
</reference>
<dbReference type="GO" id="GO:0016887">
    <property type="term" value="F:ATP hydrolysis activity"/>
    <property type="evidence" value="ECO:0007669"/>
    <property type="project" value="InterPro"/>
</dbReference>
<sequence length="551" mass="60126">MKRYHLLWSQQQLKLSNLLLSRKSAWLLAWLLGQVTAIASIGLLALSGWFITAAGLAGIISLATAYTFNYFTPAGVIRLLAIVRTAGRYGERLGSHDAVLGLLADLRSGLFSRLAAGKQPQQNALRQMHSLLSDIELLNNWPLNVVLPWLWALFMLLGILGLTVIVAGSKLALYLSIPLFLATVVIPALAALYGQNWGKQQAGLAEKRRTALLQPLEAITALLQWQQWSRFATVFHAEDQYYVSGQLHQQQLAGRVVLLQQVLMAAAVAVLLWLGSERFDGDENLSVAMLLALVLAVFGFTELVLVLGMNMMTYGLCQAACIRLNAITPALTVEESDKKPLLAQLHLQAHALQARWPDALNGAENVSFDLVNGNILLLQGASGAGKSTLLAVLAGELEPAAGQLCCNQQPFSAWQWQGEVGYLAQQLDIFDLTLAENLRLGKADATEDELWSVLSSVGLAVWAENQPQLLETRLGEYGAAVSGGQARRIALARLLLRPYKILILDEPFAGIDEQAQAELASVLQQHQRQGILIVASHQTNPWPEAQILQIN</sequence>
<keyword evidence="2" id="KW-1003">Cell membrane</keyword>
<proteinExistence type="predicted"/>
<dbReference type="GO" id="GO:0005524">
    <property type="term" value="F:ATP binding"/>
    <property type="evidence" value="ECO:0007669"/>
    <property type="project" value="UniProtKB-KW"/>
</dbReference>
<feature type="transmembrane region" description="Helical" evidence="8">
    <location>
        <begin position="146"/>
        <end position="167"/>
    </location>
</feature>
<comment type="caution">
    <text evidence="11">The sequence shown here is derived from an EMBL/GenBank/DDBJ whole genome shotgun (WGS) entry which is preliminary data.</text>
</comment>
<dbReference type="AlphaFoldDB" id="A0A074VDL9"/>
<feature type="transmembrane region" description="Helical" evidence="8">
    <location>
        <begin position="49"/>
        <end position="71"/>
    </location>
</feature>
<keyword evidence="7 8" id="KW-0472">Membrane</keyword>
<dbReference type="Proteomes" id="UP000027644">
    <property type="component" value="Unassembled WGS sequence"/>
</dbReference>
<feature type="transmembrane region" description="Helical" evidence="8">
    <location>
        <begin position="287"/>
        <end position="308"/>
    </location>
</feature>
<evidence type="ECO:0000256" key="1">
    <source>
        <dbReference type="ARBA" id="ARBA00004651"/>
    </source>
</evidence>
<dbReference type="SUPFAM" id="SSF90123">
    <property type="entry name" value="ABC transporter transmembrane region"/>
    <property type="match status" value="1"/>
</dbReference>
<evidence type="ECO:0000313" key="11">
    <source>
        <dbReference type="EMBL" id="KEQ00595.1"/>
    </source>
</evidence>
<dbReference type="Gene3D" id="1.20.1560.10">
    <property type="entry name" value="ABC transporter type 1, transmembrane domain"/>
    <property type="match status" value="1"/>
</dbReference>
<evidence type="ECO:0000256" key="4">
    <source>
        <dbReference type="ARBA" id="ARBA00022741"/>
    </source>
</evidence>
<feature type="transmembrane region" description="Helical" evidence="8">
    <location>
        <begin position="173"/>
        <end position="193"/>
    </location>
</feature>
<evidence type="ECO:0000256" key="7">
    <source>
        <dbReference type="ARBA" id="ARBA00023136"/>
    </source>
</evidence>
<evidence type="ECO:0000313" key="12">
    <source>
        <dbReference type="Proteomes" id="UP000027644"/>
    </source>
</evidence>
<dbReference type="InterPro" id="IPR039421">
    <property type="entry name" value="Type_1_exporter"/>
</dbReference>
<dbReference type="InterPro" id="IPR027417">
    <property type="entry name" value="P-loop_NTPase"/>
</dbReference>
<dbReference type="PANTHER" id="PTHR24221:SF654">
    <property type="entry name" value="ATP-BINDING CASSETTE SUB-FAMILY B MEMBER 6"/>
    <property type="match status" value="1"/>
</dbReference>
<evidence type="ECO:0000256" key="5">
    <source>
        <dbReference type="ARBA" id="ARBA00022840"/>
    </source>
</evidence>
<organism evidence="11 12">
    <name type="scientific">Snodgrassella alvi SCGC AB-598-J21</name>
    <dbReference type="NCBI Taxonomy" id="1385367"/>
    <lineage>
        <taxon>Bacteria</taxon>
        <taxon>Pseudomonadati</taxon>
        <taxon>Pseudomonadota</taxon>
        <taxon>Betaproteobacteria</taxon>
        <taxon>Neisseriales</taxon>
        <taxon>Neisseriaceae</taxon>
        <taxon>Snodgrassella</taxon>
    </lineage>
</organism>
<accession>A0A074VDL9</accession>
<evidence type="ECO:0000259" key="10">
    <source>
        <dbReference type="PROSITE" id="PS50929"/>
    </source>
</evidence>
<gene>
    <name evidence="11" type="ORF">SASC598J21_016170</name>
</gene>
<comment type="subcellular location">
    <subcellularLocation>
        <location evidence="1">Cell membrane</location>
        <topology evidence="1">Multi-pass membrane protein</topology>
    </subcellularLocation>
</comment>
<evidence type="ECO:0000256" key="2">
    <source>
        <dbReference type="ARBA" id="ARBA00022475"/>
    </source>
</evidence>
<dbReference type="Pfam" id="PF00005">
    <property type="entry name" value="ABC_tran"/>
    <property type="match status" value="1"/>
</dbReference>
<feature type="transmembrane region" description="Helical" evidence="8">
    <location>
        <begin position="24"/>
        <end position="43"/>
    </location>
</feature>
<evidence type="ECO:0000256" key="3">
    <source>
        <dbReference type="ARBA" id="ARBA00022692"/>
    </source>
</evidence>
<dbReference type="SUPFAM" id="SSF52540">
    <property type="entry name" value="P-loop containing nucleoside triphosphate hydrolases"/>
    <property type="match status" value="1"/>
</dbReference>
<feature type="domain" description="ABC transporter" evidence="9">
    <location>
        <begin position="347"/>
        <end position="547"/>
    </location>
</feature>
<keyword evidence="4" id="KW-0547">Nucleotide-binding</keyword>
<dbReference type="InterPro" id="IPR003593">
    <property type="entry name" value="AAA+_ATPase"/>
</dbReference>
<evidence type="ECO:0000259" key="9">
    <source>
        <dbReference type="PROSITE" id="PS50893"/>
    </source>
</evidence>
<feature type="transmembrane region" description="Helical" evidence="8">
    <location>
        <begin position="256"/>
        <end position="275"/>
    </location>
</feature>
<keyword evidence="6 8" id="KW-1133">Transmembrane helix</keyword>
<keyword evidence="5" id="KW-0067">ATP-binding</keyword>
<dbReference type="InterPro" id="IPR003439">
    <property type="entry name" value="ABC_transporter-like_ATP-bd"/>
</dbReference>
<dbReference type="GO" id="GO:0140359">
    <property type="term" value="F:ABC-type transporter activity"/>
    <property type="evidence" value="ECO:0007669"/>
    <property type="project" value="InterPro"/>
</dbReference>
<protein>
    <submittedName>
        <fullName evidence="11">ABC-type transport system involved in cytochrome bd biosynthesis</fullName>
    </submittedName>
</protein>
<dbReference type="EMBL" id="AVQL01000448">
    <property type="protein sequence ID" value="KEQ00595.1"/>
    <property type="molecule type" value="Genomic_DNA"/>
</dbReference>
<dbReference type="InterPro" id="IPR036640">
    <property type="entry name" value="ABC1_TM_sf"/>
</dbReference>
<dbReference type="SMART" id="SM00382">
    <property type="entry name" value="AAA"/>
    <property type="match status" value="1"/>
</dbReference>
<dbReference type="GO" id="GO:0005886">
    <property type="term" value="C:plasma membrane"/>
    <property type="evidence" value="ECO:0007669"/>
    <property type="project" value="UniProtKB-SubCell"/>
</dbReference>
<keyword evidence="3 8" id="KW-0812">Transmembrane</keyword>
<feature type="domain" description="ABC transmembrane type-1" evidence="10">
    <location>
        <begin position="35"/>
        <end position="316"/>
    </location>
</feature>
<dbReference type="PANTHER" id="PTHR24221">
    <property type="entry name" value="ATP-BINDING CASSETTE SUB-FAMILY B"/>
    <property type="match status" value="1"/>
</dbReference>
<evidence type="ECO:0000256" key="6">
    <source>
        <dbReference type="ARBA" id="ARBA00022989"/>
    </source>
</evidence>
<dbReference type="Gene3D" id="3.40.50.300">
    <property type="entry name" value="P-loop containing nucleotide triphosphate hydrolases"/>
    <property type="match status" value="1"/>
</dbReference>
<dbReference type="PROSITE" id="PS00211">
    <property type="entry name" value="ABC_TRANSPORTER_1"/>
    <property type="match status" value="1"/>
</dbReference>
<dbReference type="PROSITE" id="PS50893">
    <property type="entry name" value="ABC_TRANSPORTER_2"/>
    <property type="match status" value="1"/>
</dbReference>
<name>A0A074VDL9_9NEIS</name>